<feature type="domain" description="CAAX prenyl protease 2/Lysostaphin resistance protein A-like" evidence="2">
    <location>
        <begin position="173"/>
        <end position="263"/>
    </location>
</feature>
<feature type="transmembrane region" description="Helical" evidence="1">
    <location>
        <begin position="255"/>
        <end position="274"/>
    </location>
</feature>
<keyword evidence="1" id="KW-0472">Membrane</keyword>
<sequence>MYIDAYIFVWLVLSASILAAFLKATNTSSILLILTLLSSIFFGVLTPIGFVLICAFFASVHYLKDKSWISPTALSAFVVIFCLALFLHLIPSFNNPQVLEKVQAGPLSADFNMYLNLDKPLAFFALLYIFPHLLGKPQQPNYRMILVVCTLLFSLLPIASVLGAIKPEFTIPSWWWLFAFNNLMFTCVAEEALFRGFIQQKLTKKFGLYIALFITSLLFGVAHFSGGPLLIVFATLAGLGYGLVFHLTGRLWASVLVHFLFNFSHLLFYTYPILKG</sequence>
<keyword evidence="1" id="KW-1133">Transmembrane helix</keyword>
<dbReference type="GO" id="GO:0080120">
    <property type="term" value="P:CAAX-box protein maturation"/>
    <property type="evidence" value="ECO:0007669"/>
    <property type="project" value="UniProtKB-ARBA"/>
</dbReference>
<feature type="transmembrane region" description="Helical" evidence="1">
    <location>
        <begin position="206"/>
        <end position="224"/>
    </location>
</feature>
<dbReference type="GO" id="GO:0008237">
    <property type="term" value="F:metallopeptidase activity"/>
    <property type="evidence" value="ECO:0007669"/>
    <property type="project" value="UniProtKB-KW"/>
</dbReference>
<protein>
    <submittedName>
        <fullName evidence="3">CPBP family intramembrane metalloprotease</fullName>
    </submittedName>
</protein>
<dbReference type="OrthoDB" id="5322702at2"/>
<keyword evidence="3" id="KW-0645">Protease</keyword>
<organism evidence="3 4">
    <name type="scientific">Vibrio pectenicida</name>
    <dbReference type="NCBI Taxonomy" id="62763"/>
    <lineage>
        <taxon>Bacteria</taxon>
        <taxon>Pseudomonadati</taxon>
        <taxon>Pseudomonadota</taxon>
        <taxon>Gammaproteobacteria</taxon>
        <taxon>Vibrionales</taxon>
        <taxon>Vibrionaceae</taxon>
        <taxon>Vibrio</taxon>
    </lineage>
</organism>
<feature type="transmembrane region" description="Helical" evidence="1">
    <location>
        <begin position="230"/>
        <end position="248"/>
    </location>
</feature>
<dbReference type="AlphaFoldDB" id="A0A3R9EKF6"/>
<keyword evidence="4" id="KW-1185">Reference proteome</keyword>
<feature type="transmembrane region" description="Helical" evidence="1">
    <location>
        <begin position="142"/>
        <end position="162"/>
    </location>
</feature>
<dbReference type="RefSeq" id="WP_125319815.1">
    <property type="nucleotide sequence ID" value="NZ_AP024889.1"/>
</dbReference>
<dbReference type="InterPro" id="IPR003675">
    <property type="entry name" value="Rce1/LyrA-like_dom"/>
</dbReference>
<evidence type="ECO:0000313" key="4">
    <source>
        <dbReference type="Proteomes" id="UP000269041"/>
    </source>
</evidence>
<feature type="transmembrane region" description="Helical" evidence="1">
    <location>
        <begin position="174"/>
        <end position="194"/>
    </location>
</feature>
<comment type="caution">
    <text evidence="3">The sequence shown here is derived from an EMBL/GenBank/DDBJ whole genome shotgun (WGS) entry which is preliminary data.</text>
</comment>
<keyword evidence="3" id="KW-0378">Hydrolase</keyword>
<evidence type="ECO:0000313" key="3">
    <source>
        <dbReference type="EMBL" id="RSD32491.1"/>
    </source>
</evidence>
<dbReference type="GO" id="GO:0006508">
    <property type="term" value="P:proteolysis"/>
    <property type="evidence" value="ECO:0007669"/>
    <property type="project" value="UniProtKB-KW"/>
</dbReference>
<dbReference type="Pfam" id="PF02517">
    <property type="entry name" value="Rce1-like"/>
    <property type="match status" value="1"/>
</dbReference>
<feature type="transmembrane region" description="Helical" evidence="1">
    <location>
        <begin position="7"/>
        <end position="24"/>
    </location>
</feature>
<feature type="transmembrane region" description="Helical" evidence="1">
    <location>
        <begin position="30"/>
        <end position="60"/>
    </location>
</feature>
<gene>
    <name evidence="3" type="ORF">EJA03_03265</name>
</gene>
<dbReference type="EMBL" id="RSFA01000008">
    <property type="protein sequence ID" value="RSD32491.1"/>
    <property type="molecule type" value="Genomic_DNA"/>
</dbReference>
<keyword evidence="1" id="KW-0812">Transmembrane</keyword>
<evidence type="ECO:0000259" key="2">
    <source>
        <dbReference type="Pfam" id="PF02517"/>
    </source>
</evidence>
<dbReference type="GO" id="GO:0004175">
    <property type="term" value="F:endopeptidase activity"/>
    <property type="evidence" value="ECO:0007669"/>
    <property type="project" value="UniProtKB-ARBA"/>
</dbReference>
<evidence type="ECO:0000256" key="1">
    <source>
        <dbReference type="SAM" id="Phobius"/>
    </source>
</evidence>
<reference evidence="3 4" key="1">
    <citation type="submission" date="2018-12" db="EMBL/GenBank/DDBJ databases">
        <title>Genomic taxonomy of the Vibrionaceae family.</title>
        <authorList>
            <person name="Gomez-Gil B."/>
            <person name="Enciso-Ibarra K."/>
        </authorList>
    </citation>
    <scope>NUCLEOTIDE SEQUENCE [LARGE SCALE GENOMIC DNA]</scope>
    <source>
        <strain evidence="3 4">CAIM 594</strain>
    </source>
</reference>
<feature type="transmembrane region" description="Helical" evidence="1">
    <location>
        <begin position="72"/>
        <end position="91"/>
    </location>
</feature>
<proteinExistence type="predicted"/>
<accession>A0A3R9EKF6</accession>
<name>A0A3R9EKF6_9VIBR</name>
<keyword evidence="3" id="KW-0482">Metalloprotease</keyword>
<feature type="transmembrane region" description="Helical" evidence="1">
    <location>
        <begin position="111"/>
        <end position="130"/>
    </location>
</feature>
<dbReference type="Proteomes" id="UP000269041">
    <property type="component" value="Unassembled WGS sequence"/>
</dbReference>